<dbReference type="Pfam" id="PF10262">
    <property type="entry name" value="Rdx"/>
    <property type="match status" value="1"/>
</dbReference>
<sequence length="102" mass="11144">MTGSGVKRIGKHVLYDHSTCDQGGILRLLRKILAEIPGAQVEGSVGRRSSFEVVINNIEVHSKLKTMAFPDFDEVVRIAQEVSKGSEPQQVAKMQSSSCTVM</sequence>
<evidence type="ECO:0000313" key="3">
    <source>
        <dbReference type="Proteomes" id="UP000318571"/>
    </source>
</evidence>
<dbReference type="Gene3D" id="3.40.30.10">
    <property type="entry name" value="Glutaredoxin"/>
    <property type="match status" value="1"/>
</dbReference>
<evidence type="ECO:0000256" key="1">
    <source>
        <dbReference type="ARBA" id="ARBA00023284"/>
    </source>
</evidence>
<dbReference type="InterPro" id="IPR036249">
    <property type="entry name" value="Thioredoxin-like_sf"/>
</dbReference>
<gene>
    <name evidence="2" type="ORF">TCAL_12215</name>
</gene>
<evidence type="ECO:0000313" key="2">
    <source>
        <dbReference type="EMBL" id="TRY68378.1"/>
    </source>
</evidence>
<accession>A0A553NSI3</accession>
<dbReference type="OMA" id="QTHIPDA"/>
<dbReference type="SUPFAM" id="SSF52833">
    <property type="entry name" value="Thioredoxin-like"/>
    <property type="match status" value="1"/>
</dbReference>
<dbReference type="AlphaFoldDB" id="A0A553NSI3"/>
<reference evidence="2 3" key="1">
    <citation type="journal article" date="2018" name="Nat. Ecol. Evol.">
        <title>Genomic signatures of mitonuclear coevolution across populations of Tigriopus californicus.</title>
        <authorList>
            <person name="Barreto F.S."/>
            <person name="Watson E.T."/>
            <person name="Lima T.G."/>
            <person name="Willett C.S."/>
            <person name="Edmands S."/>
            <person name="Li W."/>
            <person name="Burton R.S."/>
        </authorList>
    </citation>
    <scope>NUCLEOTIDE SEQUENCE [LARGE SCALE GENOMIC DNA]</scope>
    <source>
        <strain evidence="2 3">San Diego</strain>
    </source>
</reference>
<proteinExistence type="predicted"/>
<protein>
    <submittedName>
        <fullName evidence="2">Uncharacterized protein</fullName>
    </submittedName>
</protein>
<keyword evidence="3" id="KW-1185">Reference proteome</keyword>
<dbReference type="EMBL" id="VCGU01000010">
    <property type="protein sequence ID" value="TRY68378.1"/>
    <property type="molecule type" value="Genomic_DNA"/>
</dbReference>
<organism evidence="2 3">
    <name type="scientific">Tigriopus californicus</name>
    <name type="common">Marine copepod</name>
    <dbReference type="NCBI Taxonomy" id="6832"/>
    <lineage>
        <taxon>Eukaryota</taxon>
        <taxon>Metazoa</taxon>
        <taxon>Ecdysozoa</taxon>
        <taxon>Arthropoda</taxon>
        <taxon>Crustacea</taxon>
        <taxon>Multicrustacea</taxon>
        <taxon>Hexanauplia</taxon>
        <taxon>Copepoda</taxon>
        <taxon>Harpacticoida</taxon>
        <taxon>Harpacticidae</taxon>
        <taxon>Tigriopus</taxon>
    </lineage>
</organism>
<dbReference type="Proteomes" id="UP000318571">
    <property type="component" value="Chromosome 1"/>
</dbReference>
<name>A0A553NSI3_TIGCA</name>
<dbReference type="STRING" id="6832.A0A553NSI3"/>
<keyword evidence="1" id="KW-0676">Redox-active center</keyword>
<dbReference type="InterPro" id="IPR011893">
    <property type="entry name" value="Selenoprotein_Rdx-typ"/>
</dbReference>
<comment type="caution">
    <text evidence="2">The sequence shown here is derived from an EMBL/GenBank/DDBJ whole genome shotgun (WGS) entry which is preliminary data.</text>
</comment>